<evidence type="ECO:0000256" key="12">
    <source>
        <dbReference type="ARBA" id="ARBA00035727"/>
    </source>
</evidence>
<evidence type="ECO:0000256" key="10">
    <source>
        <dbReference type="ARBA" id="ARBA00035657"/>
    </source>
</evidence>
<proteinExistence type="inferred from homology"/>
<gene>
    <name evidence="15" type="ORF">SAMN05660443_1278</name>
</gene>
<accession>A0A1I1FY11</accession>
<evidence type="ECO:0000313" key="15">
    <source>
        <dbReference type="EMBL" id="SFC04185.1"/>
    </source>
</evidence>
<dbReference type="STRING" id="1122252.SAMN05660443_1278"/>
<evidence type="ECO:0000256" key="5">
    <source>
        <dbReference type="ARBA" id="ARBA00022692"/>
    </source>
</evidence>
<evidence type="ECO:0000313" key="16">
    <source>
        <dbReference type="Proteomes" id="UP000199058"/>
    </source>
</evidence>
<keyword evidence="6" id="KW-0133">Cell shape</keyword>
<evidence type="ECO:0000256" key="1">
    <source>
        <dbReference type="ARBA" id="ARBA00004377"/>
    </source>
</evidence>
<dbReference type="GO" id="GO:0051301">
    <property type="term" value="P:cell division"/>
    <property type="evidence" value="ECO:0007669"/>
    <property type="project" value="UniProtKB-KW"/>
</dbReference>
<evidence type="ECO:0000256" key="13">
    <source>
        <dbReference type="SAM" id="MobiDB-lite"/>
    </source>
</evidence>
<evidence type="ECO:0000256" key="14">
    <source>
        <dbReference type="SAM" id="Phobius"/>
    </source>
</evidence>
<dbReference type="PANTHER" id="PTHR39579">
    <property type="entry name" value="INNER MEMBRANE PROTEIN YHCB"/>
    <property type="match status" value="1"/>
</dbReference>
<feature type="compositionally biased region" description="Acidic residues" evidence="13">
    <location>
        <begin position="105"/>
        <end position="114"/>
    </location>
</feature>
<keyword evidence="5 14" id="KW-0812">Transmembrane</keyword>
<evidence type="ECO:0000256" key="3">
    <source>
        <dbReference type="ARBA" id="ARBA00022519"/>
    </source>
</evidence>
<keyword evidence="8 14" id="KW-0472">Membrane</keyword>
<dbReference type="InterPro" id="IPR009386">
    <property type="entry name" value="ZapG-like"/>
</dbReference>
<protein>
    <recommendedName>
        <fullName evidence="11">Z-ring associated protein G</fullName>
    </recommendedName>
    <alternativeName>
        <fullName evidence="12">Cell division protein ZapG</fullName>
    </alternativeName>
</protein>
<evidence type="ECO:0000256" key="4">
    <source>
        <dbReference type="ARBA" id="ARBA00022618"/>
    </source>
</evidence>
<feature type="region of interest" description="Disordered" evidence="13">
    <location>
        <begin position="99"/>
        <end position="154"/>
    </location>
</feature>
<evidence type="ECO:0000256" key="9">
    <source>
        <dbReference type="ARBA" id="ARBA00023306"/>
    </source>
</evidence>
<dbReference type="PANTHER" id="PTHR39579:SF1">
    <property type="entry name" value="INNER MEMBRANE PROTEIN YHCB"/>
    <property type="match status" value="1"/>
</dbReference>
<dbReference type="Proteomes" id="UP000199058">
    <property type="component" value="Unassembled WGS sequence"/>
</dbReference>
<comment type="similarity">
    <text evidence="10">Belongs to the ZapG family.</text>
</comment>
<keyword evidence="2" id="KW-1003">Cell membrane</keyword>
<dbReference type="Pfam" id="PF06295">
    <property type="entry name" value="ZapG-like"/>
    <property type="match status" value="1"/>
</dbReference>
<keyword evidence="3" id="KW-0997">Cell inner membrane</keyword>
<organism evidence="15 16">
    <name type="scientific">Marinospirillum celere</name>
    <dbReference type="NCBI Taxonomy" id="1122252"/>
    <lineage>
        <taxon>Bacteria</taxon>
        <taxon>Pseudomonadati</taxon>
        <taxon>Pseudomonadota</taxon>
        <taxon>Gammaproteobacteria</taxon>
        <taxon>Oceanospirillales</taxon>
        <taxon>Oceanospirillaceae</taxon>
        <taxon>Marinospirillum</taxon>
    </lineage>
</organism>
<reference evidence="15 16" key="1">
    <citation type="submission" date="2016-10" db="EMBL/GenBank/DDBJ databases">
        <authorList>
            <person name="de Groot N.N."/>
        </authorList>
    </citation>
    <scope>NUCLEOTIDE SEQUENCE [LARGE SCALE GENOMIC DNA]</scope>
    <source>
        <strain evidence="15 16">DSM 18438</strain>
    </source>
</reference>
<evidence type="ECO:0000256" key="2">
    <source>
        <dbReference type="ARBA" id="ARBA00022475"/>
    </source>
</evidence>
<evidence type="ECO:0000256" key="7">
    <source>
        <dbReference type="ARBA" id="ARBA00022989"/>
    </source>
</evidence>
<dbReference type="RefSeq" id="WP_177203489.1">
    <property type="nucleotide sequence ID" value="NZ_FOLH01000002.1"/>
</dbReference>
<keyword evidence="9" id="KW-0131">Cell cycle</keyword>
<evidence type="ECO:0000256" key="11">
    <source>
        <dbReference type="ARBA" id="ARBA00035703"/>
    </source>
</evidence>
<dbReference type="EMBL" id="FOLH01000002">
    <property type="protein sequence ID" value="SFC04185.1"/>
    <property type="molecule type" value="Genomic_DNA"/>
</dbReference>
<dbReference type="AlphaFoldDB" id="A0A1I1FY11"/>
<evidence type="ECO:0000256" key="8">
    <source>
        <dbReference type="ARBA" id="ARBA00023136"/>
    </source>
</evidence>
<dbReference type="GO" id="GO:0005886">
    <property type="term" value="C:plasma membrane"/>
    <property type="evidence" value="ECO:0007669"/>
    <property type="project" value="UniProtKB-SubCell"/>
</dbReference>
<keyword evidence="7 14" id="KW-1133">Transmembrane helix</keyword>
<keyword evidence="4" id="KW-0132">Cell division</keyword>
<sequence>MNIADTQWVFVITAFILGAGLGALAYHLMNANVAHSIKIRHQLTERELEVNQLREGLNDHFSRTADGLASLSKQLDDMQDQVRKDAKHLCDDESVIKRLTNQAESEADNEELDAPTDPVKKPVEPPRDYAAGTSRGTLSEDYGLKPEVFEPPRN</sequence>
<feature type="compositionally biased region" description="Basic and acidic residues" evidence="13">
    <location>
        <begin position="142"/>
        <end position="154"/>
    </location>
</feature>
<dbReference type="GO" id="GO:0008360">
    <property type="term" value="P:regulation of cell shape"/>
    <property type="evidence" value="ECO:0007669"/>
    <property type="project" value="UniProtKB-KW"/>
</dbReference>
<evidence type="ECO:0000256" key="6">
    <source>
        <dbReference type="ARBA" id="ARBA00022960"/>
    </source>
</evidence>
<keyword evidence="16" id="KW-1185">Reference proteome</keyword>
<feature type="transmembrane region" description="Helical" evidence="14">
    <location>
        <begin position="6"/>
        <end position="28"/>
    </location>
</feature>
<comment type="subcellular location">
    <subcellularLocation>
        <location evidence="1">Cell inner membrane</location>
        <topology evidence="1">Single-pass membrane protein</topology>
    </subcellularLocation>
</comment>
<feature type="compositionally biased region" description="Basic and acidic residues" evidence="13">
    <location>
        <begin position="118"/>
        <end position="127"/>
    </location>
</feature>
<name>A0A1I1FY11_9GAMM</name>